<keyword evidence="8" id="KW-1185">Reference proteome</keyword>
<evidence type="ECO:0000256" key="4">
    <source>
        <dbReference type="ARBA" id="ARBA00023163"/>
    </source>
</evidence>
<evidence type="ECO:0000313" key="7">
    <source>
        <dbReference type="EMBL" id="MCS5724929.1"/>
    </source>
</evidence>
<reference evidence="7" key="1">
    <citation type="submission" date="2022-08" db="EMBL/GenBank/DDBJ databases">
        <authorList>
            <person name="Deng Y."/>
            <person name="Han X.-F."/>
            <person name="Zhang Y.-Q."/>
        </authorList>
    </citation>
    <scope>NUCLEOTIDE SEQUENCE</scope>
    <source>
        <strain evidence="7">CPCC 203407</strain>
    </source>
</reference>
<dbReference type="InterPro" id="IPR005119">
    <property type="entry name" value="LysR_subst-bd"/>
</dbReference>
<comment type="similarity">
    <text evidence="1">Belongs to the LysR transcriptional regulatory family.</text>
</comment>
<dbReference type="AlphaFoldDB" id="A0AA41XB09"/>
<dbReference type="RefSeq" id="WP_259525406.1">
    <property type="nucleotide sequence ID" value="NZ_JANLCK010000002.1"/>
</dbReference>
<dbReference type="Pfam" id="PF03466">
    <property type="entry name" value="LysR_substrate"/>
    <property type="match status" value="1"/>
</dbReference>
<sequence length="266" mass="28278">MPLRVAFAPGVTPSKWFGVWNERMPETPLGILPLESYPTATADALALLETDAADVALVRLPVPADGYRAIPLYTELPVVVLPKEHELGLLEQVTAADIAEIAEQEVAAGRPPLQRLEIAAGPTGGADATELVAAGVGYLVVPKSVARLHSRRDVVARDFAGSQGSGDEVRVALVWRADVQSPEVLEAEPERWRLIDEFVGVVRGRTANSTRGAETVEAIEAAKKLKPTAVAKAKAAEARAAKAKSSGTRGKKKPAAPGRTRPRRAR</sequence>
<feature type="compositionally biased region" description="Basic residues" evidence="5">
    <location>
        <begin position="249"/>
        <end position="266"/>
    </location>
</feature>
<dbReference type="CDD" id="cd05466">
    <property type="entry name" value="PBP2_LTTR_substrate"/>
    <property type="match status" value="1"/>
</dbReference>
<evidence type="ECO:0000256" key="5">
    <source>
        <dbReference type="SAM" id="MobiDB-lite"/>
    </source>
</evidence>
<dbReference type="PANTHER" id="PTHR30346">
    <property type="entry name" value="TRANSCRIPTIONAL DUAL REGULATOR HCAR-RELATED"/>
    <property type="match status" value="1"/>
</dbReference>
<keyword evidence="2" id="KW-0805">Transcription regulation</keyword>
<accession>A0AA41XB09</accession>
<dbReference type="EMBL" id="JANLCK010000002">
    <property type="protein sequence ID" value="MCS5724929.1"/>
    <property type="molecule type" value="Genomic_DNA"/>
</dbReference>
<dbReference type="GO" id="GO:0003700">
    <property type="term" value="F:DNA-binding transcription factor activity"/>
    <property type="evidence" value="ECO:0007669"/>
    <property type="project" value="TreeGrafter"/>
</dbReference>
<keyword evidence="4" id="KW-0804">Transcription</keyword>
<evidence type="ECO:0000313" key="8">
    <source>
        <dbReference type="Proteomes" id="UP001165587"/>
    </source>
</evidence>
<evidence type="ECO:0000256" key="3">
    <source>
        <dbReference type="ARBA" id="ARBA00023125"/>
    </source>
</evidence>
<gene>
    <name evidence="7" type="ORF">N1028_03375</name>
</gene>
<dbReference type="SUPFAM" id="SSF53850">
    <property type="entry name" value="Periplasmic binding protein-like II"/>
    <property type="match status" value="1"/>
</dbReference>
<protein>
    <submittedName>
        <fullName evidence="7">LysR family transcriptional regulator substrate-binding protein</fullName>
    </submittedName>
</protein>
<evidence type="ECO:0000256" key="1">
    <source>
        <dbReference type="ARBA" id="ARBA00009437"/>
    </source>
</evidence>
<proteinExistence type="inferred from homology"/>
<evidence type="ECO:0000259" key="6">
    <source>
        <dbReference type="Pfam" id="PF03466"/>
    </source>
</evidence>
<keyword evidence="3" id="KW-0238">DNA-binding</keyword>
<dbReference type="Gene3D" id="3.40.190.10">
    <property type="entry name" value="Periplasmic binding protein-like II"/>
    <property type="match status" value="2"/>
</dbReference>
<comment type="caution">
    <text evidence="7">The sequence shown here is derived from an EMBL/GenBank/DDBJ whole genome shotgun (WGS) entry which is preliminary data.</text>
</comment>
<dbReference type="GO" id="GO:0032993">
    <property type="term" value="C:protein-DNA complex"/>
    <property type="evidence" value="ECO:0007669"/>
    <property type="project" value="TreeGrafter"/>
</dbReference>
<dbReference type="PANTHER" id="PTHR30346:SF0">
    <property type="entry name" value="HCA OPERON TRANSCRIPTIONAL ACTIVATOR HCAR"/>
    <property type="match status" value="1"/>
</dbReference>
<dbReference type="Proteomes" id="UP001165587">
    <property type="component" value="Unassembled WGS sequence"/>
</dbReference>
<feature type="domain" description="LysR substrate-binding" evidence="6">
    <location>
        <begin position="39"/>
        <end position="184"/>
    </location>
</feature>
<organism evidence="7 8">
    <name type="scientific">Herbiconiux oxytropis</name>
    <dbReference type="NCBI Taxonomy" id="2970915"/>
    <lineage>
        <taxon>Bacteria</taxon>
        <taxon>Bacillati</taxon>
        <taxon>Actinomycetota</taxon>
        <taxon>Actinomycetes</taxon>
        <taxon>Micrococcales</taxon>
        <taxon>Microbacteriaceae</taxon>
        <taxon>Herbiconiux</taxon>
    </lineage>
</organism>
<feature type="region of interest" description="Disordered" evidence="5">
    <location>
        <begin position="233"/>
        <end position="266"/>
    </location>
</feature>
<name>A0AA41XB09_9MICO</name>
<dbReference type="Gene3D" id="3.40.190.290">
    <property type="match status" value="1"/>
</dbReference>
<evidence type="ECO:0000256" key="2">
    <source>
        <dbReference type="ARBA" id="ARBA00023015"/>
    </source>
</evidence>
<dbReference type="GO" id="GO:0003677">
    <property type="term" value="F:DNA binding"/>
    <property type="evidence" value="ECO:0007669"/>
    <property type="project" value="UniProtKB-KW"/>
</dbReference>